<dbReference type="AlphaFoldDB" id="A0A0A7IA22"/>
<dbReference type="Proteomes" id="UP000030636">
    <property type="component" value="Chromosome"/>
</dbReference>
<evidence type="ECO:0000313" key="1">
    <source>
        <dbReference type="EMBL" id="AIZ17097.1"/>
    </source>
</evidence>
<proteinExistence type="predicted"/>
<keyword evidence="2" id="KW-1185">Reference proteome</keyword>
<evidence type="ECO:0000313" key="2">
    <source>
        <dbReference type="Proteomes" id="UP000030636"/>
    </source>
</evidence>
<dbReference type="KEGG" id="bpsp:AH67_07585"/>
<sequence length="81" mass="9366">MSSKGDFKGLQPSIGQGASQQITMLQNEIRVHLVIVNAHEIISDFFIKTVFQHLSRYASNYRIWRYIITHHGTRTYHAPLP</sequence>
<dbReference type="EMBL" id="CP007457">
    <property type="protein sequence ID" value="AIZ17097.1"/>
    <property type="molecule type" value="Genomic_DNA"/>
</dbReference>
<dbReference type="HOGENOM" id="CLU_2566985_0_0_11"/>
<protein>
    <submittedName>
        <fullName evidence="1">Uncharacterized protein</fullName>
    </submittedName>
</protein>
<organism evidence="1 2">
    <name type="scientific">Bifidobacterium pseudolongum PV8-2</name>
    <dbReference type="NCBI Taxonomy" id="1447715"/>
    <lineage>
        <taxon>Bacteria</taxon>
        <taxon>Bacillati</taxon>
        <taxon>Actinomycetota</taxon>
        <taxon>Actinomycetes</taxon>
        <taxon>Bifidobacteriales</taxon>
        <taxon>Bifidobacteriaceae</taxon>
        <taxon>Bifidobacterium</taxon>
    </lineage>
</organism>
<reference evidence="1 2" key="1">
    <citation type="journal article" date="2015" name="Genome Announc.">
        <title>Bifidobacterium pseudolongum Strain PV8-2, Isolated from a Stool Sample of an Anemic Kenyan Infant.</title>
        <authorList>
            <person name="Vazquez-Gutierrez P."/>
            <person name="Lacroix C."/>
            <person name="Chassard C."/>
            <person name="Klumpp J."/>
            <person name="Stevens M.J."/>
            <person name="Jans C."/>
        </authorList>
    </citation>
    <scope>NUCLEOTIDE SEQUENCE [LARGE SCALE GENOMIC DNA]</scope>
    <source>
        <strain evidence="1 2">PV8-2</strain>
    </source>
</reference>
<gene>
    <name evidence="1" type="ORF">AH67_07585</name>
</gene>
<name>A0A0A7IA22_9BIFI</name>
<accession>A0A0A7IA22</accession>